<comment type="caution">
    <text evidence="7">The sequence shown here is derived from an EMBL/GenBank/DDBJ whole genome shotgun (WGS) entry which is preliminary data.</text>
</comment>
<feature type="domain" description="GGDEF" evidence="6">
    <location>
        <begin position="705"/>
        <end position="839"/>
    </location>
</feature>
<dbReference type="AlphaFoldDB" id="A0A7Z7I3V6"/>
<evidence type="ECO:0000259" key="3">
    <source>
        <dbReference type="PROSITE" id="PS50113"/>
    </source>
</evidence>
<dbReference type="Gene3D" id="6.10.340.10">
    <property type="match status" value="1"/>
</dbReference>
<dbReference type="InterPro" id="IPR001610">
    <property type="entry name" value="PAC"/>
</dbReference>
<dbReference type="EMBL" id="OCSU01000001">
    <property type="protein sequence ID" value="SOE57866.1"/>
    <property type="molecule type" value="Genomic_DNA"/>
</dbReference>
<dbReference type="InterPro" id="IPR003660">
    <property type="entry name" value="HAMP_dom"/>
</dbReference>
<dbReference type="InterPro" id="IPR035965">
    <property type="entry name" value="PAS-like_dom_sf"/>
</dbReference>
<dbReference type="PANTHER" id="PTHR44757:SF2">
    <property type="entry name" value="BIOFILM ARCHITECTURE MAINTENANCE PROTEIN MBAA"/>
    <property type="match status" value="1"/>
</dbReference>
<feature type="domain" description="PAC" evidence="3">
    <location>
        <begin position="621"/>
        <end position="673"/>
    </location>
</feature>
<dbReference type="PROSITE" id="PS50883">
    <property type="entry name" value="EAL"/>
    <property type="match status" value="1"/>
</dbReference>
<keyword evidence="1" id="KW-1133">Transmembrane helix</keyword>
<feature type="domain" description="EAL" evidence="4">
    <location>
        <begin position="848"/>
        <end position="1102"/>
    </location>
</feature>
<dbReference type="CDD" id="cd01948">
    <property type="entry name" value="EAL"/>
    <property type="match status" value="1"/>
</dbReference>
<feature type="transmembrane region" description="Helical" evidence="1">
    <location>
        <begin position="341"/>
        <end position="362"/>
    </location>
</feature>
<gene>
    <name evidence="7" type="ORF">SAMN05446927_1513</name>
</gene>
<feature type="domain" description="PAS" evidence="2">
    <location>
        <begin position="540"/>
        <end position="585"/>
    </location>
</feature>
<dbReference type="NCBIfam" id="TIGR00254">
    <property type="entry name" value="GGDEF"/>
    <property type="match status" value="1"/>
</dbReference>
<dbReference type="PANTHER" id="PTHR44757">
    <property type="entry name" value="DIGUANYLATE CYCLASE DGCP"/>
    <property type="match status" value="1"/>
</dbReference>
<dbReference type="InterPro" id="IPR029787">
    <property type="entry name" value="Nucleotide_cyclase"/>
</dbReference>
<dbReference type="GO" id="GO:0007165">
    <property type="term" value="P:signal transduction"/>
    <property type="evidence" value="ECO:0007669"/>
    <property type="project" value="InterPro"/>
</dbReference>
<dbReference type="Pfam" id="PF13426">
    <property type="entry name" value="PAS_9"/>
    <property type="match status" value="1"/>
</dbReference>
<dbReference type="SMART" id="SM00267">
    <property type="entry name" value="GGDEF"/>
    <property type="match status" value="1"/>
</dbReference>
<dbReference type="NCBIfam" id="TIGR00229">
    <property type="entry name" value="sensory_box"/>
    <property type="match status" value="1"/>
</dbReference>
<accession>A0A7Z7I3V6</accession>
<dbReference type="Pfam" id="PF00672">
    <property type="entry name" value="HAMP"/>
    <property type="match status" value="1"/>
</dbReference>
<evidence type="ECO:0000259" key="2">
    <source>
        <dbReference type="PROSITE" id="PS50112"/>
    </source>
</evidence>
<dbReference type="Gene3D" id="3.30.450.20">
    <property type="entry name" value="PAS domain"/>
    <property type="match status" value="1"/>
</dbReference>
<dbReference type="SMART" id="SM00091">
    <property type="entry name" value="PAS"/>
    <property type="match status" value="1"/>
</dbReference>
<organism evidence="7 8">
    <name type="scientific">Caballeronia arationis</name>
    <dbReference type="NCBI Taxonomy" id="1777142"/>
    <lineage>
        <taxon>Bacteria</taxon>
        <taxon>Pseudomonadati</taxon>
        <taxon>Pseudomonadota</taxon>
        <taxon>Betaproteobacteria</taxon>
        <taxon>Burkholderiales</taxon>
        <taxon>Burkholderiaceae</taxon>
        <taxon>Caballeronia</taxon>
    </lineage>
</organism>
<sequence length="1104" mass="122611">MLSDGVAFPSKAAARLISEVELDAYCHRLAAHLAATLPMKNNPFFRLLARLRVGRKLLLIYLLDLSAVIYISGILIHEKYLAIDFSNKEIVGNAYVRTAREALVDVALAGAGQQPHPARIAQIDANLVSAEARYGEHMESAALNQHVRAALDVLSRQREPDAASAKVALEACRELITRVGNQSNLILDPDLDSYYAMSQSILRYPALLDAVNGIGRQLHEGASRAYSREQVRTRYLVLEGQLDAVLQGLRSDFVEGGAANHALELALAPSVERMRTALEAFRHAARIVVDRSEPPDAALLNIVDTAQQALVVSVDDAWRNTGEHLDTLLHARVHGLFSRMWLHLGTALFLLCTILAMVYFVAQQISYPLKKLARVMDTVRRTGDHTQRATWHSQDEIGQLVRGFNDMLEQLDRERDVQKELAATARASAAQYALVEATPVPMVVTAIPGHEVLHANKPGLFWLNGCAMDPWAYSLDSSTRARFFQQLSDHDAIDEFEVHWKATSQPSWAMLSARRLNFQGRDAILTAFTPINQIKLMEQRLELWGKVFEASSEAIVILDAEGRLVTANPSFYRATGYRTDDVAGKRASFIVGGDEDERNPDRAHGGTIPGLSIRIDRTSTWHGEAQVRRREGGDYPAWLMISAVRDKRGNVSHYICTLIDITDRKKSEARIQFLAEHDVLTELPNRALFATRLGVAIGQAERTKKRVAVLFIDLDRFKNINDSLGHHVGDGLLRSVSRRLLKAVRSNDTVSRLGGDEFTAILNGVTNASDVTRTIDERLVPLLREPHEIGGVTLQVSCSVGVALYPDDGDGIDTLMQNADAAMYQAKAAGRNLVKFFSADMAEHARYRLALEACLRTAIERDELRLAYQPCLDAHTGELVSVEGLLRWNSAQLGAVSPVQFIPVAEETRLIIPIGAWVIDEACRQIMHWRETESLDIRVSVNLSAIQLRDPDLLAVLTRRLAKYRVPPQSLELEITETVLMDSAENYVDALRAIRALGVRLSLDDFGTGYSSLSYLNRFPLDRLKIDRAFVHDMLDAPADLAIVKAIIELGHELGLRVVAEGVETDYQAQILRGVGCDELQGFLFSMALSSEELWSWSSEREAA</sequence>
<evidence type="ECO:0000259" key="4">
    <source>
        <dbReference type="PROSITE" id="PS50883"/>
    </source>
</evidence>
<dbReference type="Pfam" id="PF00563">
    <property type="entry name" value="EAL"/>
    <property type="match status" value="1"/>
</dbReference>
<dbReference type="SUPFAM" id="SSF55073">
    <property type="entry name" value="Nucleotide cyclase"/>
    <property type="match status" value="1"/>
</dbReference>
<dbReference type="Gene3D" id="3.20.20.450">
    <property type="entry name" value="EAL domain"/>
    <property type="match status" value="1"/>
</dbReference>
<dbReference type="PROSITE" id="PS50112">
    <property type="entry name" value="PAS"/>
    <property type="match status" value="1"/>
</dbReference>
<proteinExistence type="predicted"/>
<evidence type="ECO:0000259" key="5">
    <source>
        <dbReference type="PROSITE" id="PS50885"/>
    </source>
</evidence>
<dbReference type="CDD" id="cd00130">
    <property type="entry name" value="PAS"/>
    <property type="match status" value="1"/>
</dbReference>
<dbReference type="SMART" id="SM00052">
    <property type="entry name" value="EAL"/>
    <property type="match status" value="1"/>
</dbReference>
<dbReference type="InterPro" id="IPR043128">
    <property type="entry name" value="Rev_trsase/Diguanyl_cyclase"/>
</dbReference>
<keyword evidence="1" id="KW-0812">Transmembrane</keyword>
<dbReference type="InterPro" id="IPR035919">
    <property type="entry name" value="EAL_sf"/>
</dbReference>
<dbReference type="CDD" id="cd06225">
    <property type="entry name" value="HAMP"/>
    <property type="match status" value="1"/>
</dbReference>
<feature type="domain" description="HAMP" evidence="5">
    <location>
        <begin position="363"/>
        <end position="416"/>
    </location>
</feature>
<evidence type="ECO:0000259" key="6">
    <source>
        <dbReference type="PROSITE" id="PS50887"/>
    </source>
</evidence>
<keyword evidence="8" id="KW-1185">Reference proteome</keyword>
<dbReference type="Gene3D" id="3.30.70.270">
    <property type="match status" value="1"/>
</dbReference>
<dbReference type="InterPro" id="IPR000700">
    <property type="entry name" value="PAS-assoc_C"/>
</dbReference>
<name>A0A7Z7I3V6_9BURK</name>
<dbReference type="CDD" id="cd01949">
    <property type="entry name" value="GGDEF"/>
    <property type="match status" value="1"/>
</dbReference>
<dbReference type="InterPro" id="IPR000014">
    <property type="entry name" value="PAS"/>
</dbReference>
<dbReference type="PROSITE" id="PS50887">
    <property type="entry name" value="GGDEF"/>
    <property type="match status" value="1"/>
</dbReference>
<reference evidence="7 8" key="1">
    <citation type="submission" date="2017-09" db="EMBL/GenBank/DDBJ databases">
        <authorList>
            <person name="Varghese N."/>
            <person name="Submissions S."/>
        </authorList>
    </citation>
    <scope>NUCLEOTIDE SEQUENCE [LARGE SCALE GENOMIC DNA]</scope>
    <source>
        <strain evidence="7 8">OK806</strain>
    </source>
</reference>
<evidence type="ECO:0000256" key="1">
    <source>
        <dbReference type="SAM" id="Phobius"/>
    </source>
</evidence>
<dbReference type="PROSITE" id="PS50885">
    <property type="entry name" value="HAMP"/>
    <property type="match status" value="1"/>
</dbReference>
<dbReference type="PROSITE" id="PS50113">
    <property type="entry name" value="PAC"/>
    <property type="match status" value="1"/>
</dbReference>
<dbReference type="InterPro" id="IPR000160">
    <property type="entry name" value="GGDEF_dom"/>
</dbReference>
<dbReference type="GO" id="GO:0003824">
    <property type="term" value="F:catalytic activity"/>
    <property type="evidence" value="ECO:0007669"/>
    <property type="project" value="UniProtKB-ARBA"/>
</dbReference>
<dbReference type="SUPFAM" id="SSF158472">
    <property type="entry name" value="HAMP domain-like"/>
    <property type="match status" value="1"/>
</dbReference>
<feature type="transmembrane region" description="Helical" evidence="1">
    <location>
        <begin position="58"/>
        <end position="76"/>
    </location>
</feature>
<protein>
    <submittedName>
        <fullName evidence="7">PAS domain S-box-containing protein/diguanylate cyclase (GGDEF) domain-containing protein</fullName>
    </submittedName>
</protein>
<dbReference type="SUPFAM" id="SSF141868">
    <property type="entry name" value="EAL domain-like"/>
    <property type="match status" value="1"/>
</dbReference>
<dbReference type="FunFam" id="3.30.70.270:FF:000001">
    <property type="entry name" value="Diguanylate cyclase domain protein"/>
    <property type="match status" value="1"/>
</dbReference>
<dbReference type="Proteomes" id="UP000219522">
    <property type="component" value="Unassembled WGS sequence"/>
</dbReference>
<dbReference type="InterPro" id="IPR001633">
    <property type="entry name" value="EAL_dom"/>
</dbReference>
<dbReference type="SMART" id="SM00086">
    <property type="entry name" value="PAC"/>
    <property type="match status" value="1"/>
</dbReference>
<dbReference type="InterPro" id="IPR052155">
    <property type="entry name" value="Biofilm_reg_signaling"/>
</dbReference>
<evidence type="ECO:0000313" key="8">
    <source>
        <dbReference type="Proteomes" id="UP000219522"/>
    </source>
</evidence>
<dbReference type="SMART" id="SM00304">
    <property type="entry name" value="HAMP"/>
    <property type="match status" value="1"/>
</dbReference>
<dbReference type="GO" id="GO:0016020">
    <property type="term" value="C:membrane"/>
    <property type="evidence" value="ECO:0007669"/>
    <property type="project" value="InterPro"/>
</dbReference>
<keyword evidence="1" id="KW-0472">Membrane</keyword>
<dbReference type="Pfam" id="PF00990">
    <property type="entry name" value="GGDEF"/>
    <property type="match status" value="1"/>
</dbReference>
<evidence type="ECO:0000313" key="7">
    <source>
        <dbReference type="EMBL" id="SOE57866.1"/>
    </source>
</evidence>
<dbReference type="SUPFAM" id="SSF55785">
    <property type="entry name" value="PYP-like sensor domain (PAS domain)"/>
    <property type="match status" value="1"/>
</dbReference>